<organism evidence="1 2">
    <name type="scientific">Psilocybe cubensis</name>
    <name type="common">Psychedelic mushroom</name>
    <name type="synonym">Stropharia cubensis</name>
    <dbReference type="NCBI Taxonomy" id="181762"/>
    <lineage>
        <taxon>Eukaryota</taxon>
        <taxon>Fungi</taxon>
        <taxon>Dikarya</taxon>
        <taxon>Basidiomycota</taxon>
        <taxon>Agaricomycotina</taxon>
        <taxon>Agaricomycetes</taxon>
        <taxon>Agaricomycetidae</taxon>
        <taxon>Agaricales</taxon>
        <taxon>Agaricineae</taxon>
        <taxon>Strophariaceae</taxon>
        <taxon>Psilocybe</taxon>
    </lineage>
</organism>
<dbReference type="Proteomes" id="UP000664032">
    <property type="component" value="Unassembled WGS sequence"/>
</dbReference>
<evidence type="ECO:0000313" key="1">
    <source>
        <dbReference type="EMBL" id="KAH9484930.1"/>
    </source>
</evidence>
<name>A0ACB8HA98_PSICU</name>
<protein>
    <submittedName>
        <fullName evidence="1">3-hydroxyisobutyrate dehydrogenase, mitochondrial</fullName>
    </submittedName>
</protein>
<evidence type="ECO:0000313" key="2">
    <source>
        <dbReference type="Proteomes" id="UP000664032"/>
    </source>
</evidence>
<proteinExistence type="predicted"/>
<comment type="caution">
    <text evidence="1">The sequence shown here is derived from an EMBL/GenBank/DDBJ whole genome shotgun (WGS) entry which is preliminary data.</text>
</comment>
<sequence>MESVQATHEYPKRLGWIGLGAMGFPMALRIAQCVEEEGFTLSIYDIDTNAMDRFVESVDNARRGEHAGPGVEIRHMGCAREVAENSDCIITIVPEGAHVKAVFLTPDTGLLAAIDISGKIFIDCSTIDIATSQLINESISAVYTSNLQSKEQVSPPQPPHFFDAPVSGGTARALSGTLTIMLGASSSSPLLPIITKLLAPLTSHPGSLQALGGPTLGLAAKLSNNYLSGLIALATSEAMNLGMRMGVDPVVLQRCFKGSSGASWVNEAVNPVPGVCPDAVTSKGYEGGFKIQLMKKDMGLAVAAAKQVGANLVLADAGLAAYSAAADDPRCRDRDSRNYPSVRVTLKAIPSTGAIWGFYEHLSNSETKDELGSLNLLTPSRILRASQNEIKLGRVCSLNWEVHKPHPAGYARKGLDHRVFRMTAVGATTVVDDEVSMNTQCGSQWDGLKHWSYYKTRQFYNGLPAEEVLDENGNGTANAFDKPMRNGIHAFQGKIVGRGVLLDYYSFAIEKGISFAPYKHNFVTADDLDECAKAQNVTFEQGDILFIRMGFVHWYENATDEERKVALKPPTNAIGVKQGLKEVEWLWDHHFAAVASDTPAFEARPNKLEWNLHDYLIALWGTPMGELFDLEELSNTCKELGRYSFFVTSSPLNVVNGIASPPKYGMFSSCLGIQRNLLRNSALAIF</sequence>
<dbReference type="EMBL" id="JAFIQS020000002">
    <property type="protein sequence ID" value="KAH9484930.1"/>
    <property type="molecule type" value="Genomic_DNA"/>
</dbReference>
<reference evidence="1" key="1">
    <citation type="submission" date="2021-10" db="EMBL/GenBank/DDBJ databases">
        <title>Psilocybe cubensis genome.</title>
        <authorList>
            <person name="Mckernan K.J."/>
            <person name="Crawford S."/>
            <person name="Trippe A."/>
            <person name="Kane L.T."/>
            <person name="Mclaughlin S."/>
        </authorList>
    </citation>
    <scope>NUCLEOTIDE SEQUENCE</scope>
    <source>
        <strain evidence="1">MGC-MH-2018</strain>
    </source>
</reference>
<accession>A0ACB8HA98</accession>
<gene>
    <name evidence="1" type="ORF">JR316_0001834</name>
</gene>
<keyword evidence="2" id="KW-1185">Reference proteome</keyword>